<dbReference type="SUPFAM" id="SSF140566">
    <property type="entry name" value="FlgN-like"/>
    <property type="match status" value="1"/>
</dbReference>
<dbReference type="RefSeq" id="WP_220103527.1">
    <property type="nucleotide sequence ID" value="NZ_JAHZSS010000006.1"/>
</dbReference>
<keyword evidence="3" id="KW-1005">Bacterial flagellum biogenesis</keyword>
<dbReference type="InterPro" id="IPR036679">
    <property type="entry name" value="FlgN-like_sf"/>
</dbReference>
<accession>A0ABS7EET0</accession>
<comment type="function">
    <text evidence="1">Required for the efficient initiation of filament assembly.</text>
</comment>
<keyword evidence="4" id="KW-0969">Cilium</keyword>
<protein>
    <submittedName>
        <fullName evidence="4">Flagellar protein FlgN</fullName>
    </submittedName>
</protein>
<dbReference type="Pfam" id="PF05130">
    <property type="entry name" value="FlgN"/>
    <property type="match status" value="1"/>
</dbReference>
<dbReference type="InterPro" id="IPR007809">
    <property type="entry name" value="FlgN-like"/>
</dbReference>
<gene>
    <name evidence="4" type="ORF">K0504_07360</name>
</gene>
<dbReference type="Proteomes" id="UP001166251">
    <property type="component" value="Unassembled WGS sequence"/>
</dbReference>
<keyword evidence="4" id="KW-0282">Flagellum</keyword>
<dbReference type="EMBL" id="JAHZSS010000006">
    <property type="protein sequence ID" value="MBW8190849.1"/>
    <property type="molecule type" value="Genomic_DNA"/>
</dbReference>
<comment type="similarity">
    <text evidence="2">Belongs to the FlgN family.</text>
</comment>
<evidence type="ECO:0000313" key="4">
    <source>
        <dbReference type="EMBL" id="MBW8190849.1"/>
    </source>
</evidence>
<sequence length="139" mass="15122">MNQEQAATALIEKQLERLKLLQQLLVEEQQVLSERKFEELAAIPPRKTALLQELQLGDQALGKHKLDTEAFRTGAIKAKSQLKLCKQLNETNGRMIALAMTSISRLQNAMVKAGQQSTMTYTAQGGASGIGSSGNVVSV</sequence>
<name>A0ABS7EET0_9GAMM</name>
<proteinExistence type="inferred from homology"/>
<keyword evidence="5" id="KW-1185">Reference proteome</keyword>
<evidence type="ECO:0000256" key="3">
    <source>
        <dbReference type="ARBA" id="ARBA00022795"/>
    </source>
</evidence>
<comment type="caution">
    <text evidence="4">The sequence shown here is derived from an EMBL/GenBank/DDBJ whole genome shotgun (WGS) entry which is preliminary data.</text>
</comment>
<evidence type="ECO:0000256" key="2">
    <source>
        <dbReference type="ARBA" id="ARBA00007703"/>
    </source>
</evidence>
<evidence type="ECO:0000313" key="5">
    <source>
        <dbReference type="Proteomes" id="UP001166251"/>
    </source>
</evidence>
<organism evidence="4 5">
    <name type="scientific">Neiella holothuriorum</name>
    <dbReference type="NCBI Taxonomy" id="2870530"/>
    <lineage>
        <taxon>Bacteria</taxon>
        <taxon>Pseudomonadati</taxon>
        <taxon>Pseudomonadota</taxon>
        <taxon>Gammaproteobacteria</taxon>
        <taxon>Alteromonadales</taxon>
        <taxon>Echinimonadaceae</taxon>
        <taxon>Neiella</taxon>
    </lineage>
</organism>
<reference evidence="4" key="1">
    <citation type="submission" date="2021-07" db="EMBL/GenBank/DDBJ databases">
        <title>Neiella marina sp. nov., isolated from the intestinal content of sea cucumber Apostichopus japonicus.</title>
        <authorList>
            <person name="Bai X."/>
        </authorList>
    </citation>
    <scope>NUCLEOTIDE SEQUENCE</scope>
    <source>
        <strain evidence="4">126</strain>
    </source>
</reference>
<keyword evidence="4" id="KW-0966">Cell projection</keyword>
<dbReference type="Gene3D" id="1.20.58.300">
    <property type="entry name" value="FlgN-like"/>
    <property type="match status" value="1"/>
</dbReference>
<evidence type="ECO:0000256" key="1">
    <source>
        <dbReference type="ARBA" id="ARBA00002397"/>
    </source>
</evidence>